<evidence type="ECO:0000256" key="3">
    <source>
        <dbReference type="ARBA" id="ARBA00022833"/>
    </source>
</evidence>
<dbReference type="FunFam" id="2.30.30.140:FF:000018">
    <property type="entry name" value="Serine/threonine-protein kinase 31"/>
    <property type="match status" value="4"/>
</dbReference>
<dbReference type="GO" id="GO:0008270">
    <property type="term" value="F:zinc ion binding"/>
    <property type="evidence" value="ECO:0007669"/>
    <property type="project" value="UniProtKB-KW"/>
</dbReference>
<evidence type="ECO:0000256" key="1">
    <source>
        <dbReference type="ARBA" id="ARBA00022723"/>
    </source>
</evidence>
<organism evidence="7 8">
    <name type="scientific">Eublepharis macularius</name>
    <name type="common">Leopard gecko</name>
    <name type="synonym">Cyrtodactylus macularius</name>
    <dbReference type="NCBI Taxonomy" id="481883"/>
    <lineage>
        <taxon>Eukaryota</taxon>
        <taxon>Metazoa</taxon>
        <taxon>Chordata</taxon>
        <taxon>Craniata</taxon>
        <taxon>Vertebrata</taxon>
        <taxon>Euteleostomi</taxon>
        <taxon>Lepidosauria</taxon>
        <taxon>Squamata</taxon>
        <taxon>Bifurcata</taxon>
        <taxon>Gekkota</taxon>
        <taxon>Eublepharidae</taxon>
        <taxon>Eublepharinae</taxon>
        <taxon>Eublepharis</taxon>
    </lineage>
</organism>
<sequence>MARRFCIKSNELRSPAESLRSPYTIPNVRSSLLEDKTSTPSRNFLFCEQTKEFFANRENGSSGSTHVGYCDGFNKQGIGSSVNERELTGNLGNLKGASNLSSSVKETNAVPDSALVSVKQKRFQSSLDHALSMDHHPQRFNTVNPFHQPKCHFCGLSGSLRCTQCKHVYYCSVDCQRKDWQEHSVECKPVKHNTDLAEDNEKSLDEIMIKDNLLSVDNNAAENEGKKITFPKLNTLGLKKSMKIEGTITVFNNPDEFYVQINSPEMLNNTSKLSVKLKDCDGVIQKEYIPSKGEVCVAKYSLDQKWYRVLIKDVDILKKRAQVLYIDYGNGEDTPLNRIKQLPKDIAVFPPCVIKCCVANVNTAKKEWDANCSSTVAPLLMGKCCLLTIVDVMMDEMTSFVVDVVLSNSGKHLHEILSEMAHSSEDMNIKENSAAGPTMEKSSTQEKTLEGGDLVCSNCLIPKIISLSVGDEFFGMVAHIETPGYFFCQLLENGHKLAELQASLSEYGDKISAVPDFCPSVGDTCCAQFTEDNQWYRASVLSYPSEKTVLVGYVDFGNFEVLQLSRLRPITPNLMELPMQAMKCTLAGVKPVSETWSTEATSLMKSLIQNKVVTITVIDKNENTLAVELTDTSVTSMINVCNSLLESGCAVKVDATVVTMLERSTGILQEVNDQKLDKVDWAWVTLTPKQVVNVTVCMLYSPREFYCQILNDNDLKALEELNTALAKHCQKTAPAVSKLAKGEPCCAHFSGDGRWYRALVEEPTSDEAFKVQFVDYGNNEVVTLDKLRQISSAFLKLPFQAIRCWLSGVRPINKEWTTETVAALQMYTAGKKLQARIVSLTADGAEVELIDNSAGNPIKINEILMNEHFEMEALSNQNMLLSELAAADLQEISIHTQWTTEEFPVNETMSVRVLEVINPDLIYVVPTKTKVDPQKLHGLMLQLADYCTSQKTHVFKPKVGEACCARFSGDNHWYRAVVLEVSISEVKVAYADYGNLEILPLSRLLPITAAYLELPFQILKCSLAGIMELDGKWSVSATERLKALLVNECVNIMVKGVNENIHAVTMNKNCENDIINVADQLVIENLAKYSNSENQCAKKAKCCCTELRIQVARLEGIISFLLKDRFGEDKLPDITLLES</sequence>
<evidence type="ECO:0000313" key="7">
    <source>
        <dbReference type="Proteomes" id="UP001190640"/>
    </source>
</evidence>
<dbReference type="SMART" id="SM00333">
    <property type="entry name" value="TUDOR"/>
    <property type="match status" value="4"/>
</dbReference>
<dbReference type="Gene3D" id="6.10.140.2220">
    <property type="match status" value="1"/>
</dbReference>
<dbReference type="PROSITE" id="PS50865">
    <property type="entry name" value="ZF_MYND_2"/>
    <property type="match status" value="1"/>
</dbReference>
<dbReference type="InterPro" id="IPR035437">
    <property type="entry name" value="SNase_OB-fold_sf"/>
</dbReference>
<keyword evidence="1" id="KW-0479">Metal-binding</keyword>
<evidence type="ECO:0000256" key="2">
    <source>
        <dbReference type="ARBA" id="ARBA00022771"/>
    </source>
</evidence>
<dbReference type="Gene3D" id="2.30.30.140">
    <property type="match status" value="4"/>
</dbReference>
<accession>A0AA97L1G1</accession>
<dbReference type="KEGG" id="emc:129332069"/>
<dbReference type="Pfam" id="PF00567">
    <property type="entry name" value="TUDOR"/>
    <property type="match status" value="4"/>
</dbReference>
<dbReference type="InterPro" id="IPR002999">
    <property type="entry name" value="Tudor"/>
</dbReference>
<keyword evidence="2 4" id="KW-0863">Zinc-finger</keyword>
<name>A0AA97L1G1_EUBMA</name>
<evidence type="ECO:0000256" key="4">
    <source>
        <dbReference type="PROSITE-ProRule" id="PRU00134"/>
    </source>
</evidence>
<dbReference type="AlphaFoldDB" id="A0AA97L1G1"/>
<proteinExistence type="predicted"/>
<dbReference type="CDD" id="cd20409">
    <property type="entry name" value="Tudor_TDRD1_rpt2"/>
    <property type="match status" value="1"/>
</dbReference>
<dbReference type="InterPro" id="IPR002893">
    <property type="entry name" value="Znf_MYND"/>
</dbReference>
<dbReference type="Pfam" id="PF01753">
    <property type="entry name" value="zf-MYND"/>
    <property type="match status" value="1"/>
</dbReference>
<gene>
    <name evidence="8" type="primary">TDRD1</name>
</gene>
<feature type="domain" description="MYND-type" evidence="6">
    <location>
        <begin position="151"/>
        <end position="187"/>
    </location>
</feature>
<evidence type="ECO:0000259" key="5">
    <source>
        <dbReference type="PROSITE" id="PS50304"/>
    </source>
</evidence>
<dbReference type="Gene3D" id="2.40.50.90">
    <property type="match status" value="4"/>
</dbReference>
<protein>
    <submittedName>
        <fullName evidence="8">Tudor domain-containing protein 1</fullName>
    </submittedName>
</protein>
<dbReference type="InterPro" id="IPR050621">
    <property type="entry name" value="Tudor_domain_containing"/>
</dbReference>
<feature type="domain" description="Tudor" evidence="5">
    <location>
        <begin position="289"/>
        <end position="349"/>
    </location>
</feature>
<dbReference type="SUPFAM" id="SSF63748">
    <property type="entry name" value="Tudor/PWWP/MBT"/>
    <property type="match status" value="4"/>
</dbReference>
<keyword evidence="7" id="KW-1185">Reference proteome</keyword>
<reference evidence="8" key="1">
    <citation type="submission" date="2025-08" db="UniProtKB">
        <authorList>
            <consortium name="RefSeq"/>
        </authorList>
    </citation>
    <scope>IDENTIFICATION</scope>
    <source>
        <tissue evidence="8">Blood</tissue>
    </source>
</reference>
<feature type="domain" description="Tudor" evidence="5">
    <location>
        <begin position="738"/>
        <end position="797"/>
    </location>
</feature>
<dbReference type="Proteomes" id="UP001190640">
    <property type="component" value="Chromosome 6"/>
</dbReference>
<dbReference type="CTD" id="56165"/>
<dbReference type="InterPro" id="IPR047377">
    <property type="entry name" value="Tudor_TDRD1_rpt2"/>
</dbReference>
<dbReference type="PANTHER" id="PTHR22948">
    <property type="entry name" value="TUDOR DOMAIN CONTAINING PROTEIN"/>
    <property type="match status" value="1"/>
</dbReference>
<dbReference type="SUPFAM" id="SSF144232">
    <property type="entry name" value="HIT/MYND zinc finger-like"/>
    <property type="match status" value="1"/>
</dbReference>
<feature type="domain" description="Tudor" evidence="5">
    <location>
        <begin position="518"/>
        <end position="577"/>
    </location>
</feature>
<feature type="domain" description="Tudor" evidence="5">
    <location>
        <begin position="956"/>
        <end position="1014"/>
    </location>
</feature>
<keyword evidence="3" id="KW-0862">Zinc</keyword>
<dbReference type="GeneID" id="129332069"/>
<dbReference type="RefSeq" id="XP_054838835.1">
    <property type="nucleotide sequence ID" value="XM_054982860.1"/>
</dbReference>
<dbReference type="PANTHER" id="PTHR22948:SF4">
    <property type="entry name" value="TUDOR DOMAIN-CONTAINING PROTEIN 1"/>
    <property type="match status" value="1"/>
</dbReference>
<dbReference type="PROSITE" id="PS50304">
    <property type="entry name" value="TUDOR"/>
    <property type="match status" value="4"/>
</dbReference>
<evidence type="ECO:0000259" key="6">
    <source>
        <dbReference type="PROSITE" id="PS50865"/>
    </source>
</evidence>
<evidence type="ECO:0000313" key="8">
    <source>
        <dbReference type="RefSeq" id="XP_054838835.1"/>
    </source>
</evidence>